<dbReference type="AlphaFoldDB" id="A0A811U247"/>
<evidence type="ECO:0000313" key="2">
    <source>
        <dbReference type="Proteomes" id="UP000606786"/>
    </source>
</evidence>
<protein>
    <submittedName>
        <fullName evidence="1">(Mediterranean fruit fly) hypothetical protein</fullName>
    </submittedName>
</protein>
<dbReference type="Proteomes" id="UP000606786">
    <property type="component" value="Unassembled WGS sequence"/>
</dbReference>
<feature type="non-terminal residue" evidence="1">
    <location>
        <position position="1"/>
    </location>
</feature>
<sequence length="131" mass="14660">SSLPEKMIFSNRLMPQMEKKFLKKKETNHDYRFLFSFTPLCDNVSCTHCAAAVAVTETGIYLLALAVDLIVDGLSGSNYRNACNAKRQTIKCAINTCNAQLHATTPPPRLCALQSSLHSKQRQRRLKCEIA</sequence>
<dbReference type="EMBL" id="CAJHJT010000001">
    <property type="protein sequence ID" value="CAD6991553.1"/>
    <property type="molecule type" value="Genomic_DNA"/>
</dbReference>
<reference evidence="1" key="1">
    <citation type="submission" date="2020-11" db="EMBL/GenBank/DDBJ databases">
        <authorList>
            <person name="Whitehead M."/>
        </authorList>
    </citation>
    <scope>NUCLEOTIDE SEQUENCE</scope>
    <source>
        <strain evidence="1">EGII</strain>
    </source>
</reference>
<organism evidence="1 2">
    <name type="scientific">Ceratitis capitata</name>
    <name type="common">Mediterranean fruit fly</name>
    <name type="synonym">Tephritis capitata</name>
    <dbReference type="NCBI Taxonomy" id="7213"/>
    <lineage>
        <taxon>Eukaryota</taxon>
        <taxon>Metazoa</taxon>
        <taxon>Ecdysozoa</taxon>
        <taxon>Arthropoda</taxon>
        <taxon>Hexapoda</taxon>
        <taxon>Insecta</taxon>
        <taxon>Pterygota</taxon>
        <taxon>Neoptera</taxon>
        <taxon>Endopterygota</taxon>
        <taxon>Diptera</taxon>
        <taxon>Brachycera</taxon>
        <taxon>Muscomorpha</taxon>
        <taxon>Tephritoidea</taxon>
        <taxon>Tephritidae</taxon>
        <taxon>Ceratitis</taxon>
        <taxon>Ceratitis</taxon>
    </lineage>
</organism>
<keyword evidence="2" id="KW-1185">Reference proteome</keyword>
<proteinExistence type="predicted"/>
<evidence type="ECO:0000313" key="1">
    <source>
        <dbReference type="EMBL" id="CAD6991553.1"/>
    </source>
</evidence>
<gene>
    <name evidence="1" type="ORF">CCAP1982_LOCUS472</name>
</gene>
<name>A0A811U247_CERCA</name>
<comment type="caution">
    <text evidence="1">The sequence shown here is derived from an EMBL/GenBank/DDBJ whole genome shotgun (WGS) entry which is preliminary data.</text>
</comment>
<accession>A0A811U247</accession>